<dbReference type="CDD" id="cd01026">
    <property type="entry name" value="TOPRIM_OLD"/>
    <property type="match status" value="1"/>
</dbReference>
<dbReference type="SMART" id="SM00382">
    <property type="entry name" value="AAA"/>
    <property type="match status" value="1"/>
</dbReference>
<dbReference type="Proteomes" id="UP001064206">
    <property type="component" value="Chromosome"/>
</dbReference>
<dbReference type="InterPro" id="IPR034139">
    <property type="entry name" value="TOPRIM_OLD"/>
</dbReference>
<dbReference type="AlphaFoldDB" id="A0A9Q9JDM2"/>
<dbReference type="GO" id="GO:0005524">
    <property type="term" value="F:ATP binding"/>
    <property type="evidence" value="ECO:0007669"/>
    <property type="project" value="InterPro"/>
</dbReference>
<dbReference type="InterPro" id="IPR027417">
    <property type="entry name" value="P-loop_NTPase"/>
</dbReference>
<evidence type="ECO:0000313" key="4">
    <source>
        <dbReference type="Proteomes" id="UP001064206"/>
    </source>
</evidence>
<sequence>MMSVENRSKLLRMTIRNIGCIGNEGVDIALDNIVCLVGKNNAGKSTVLRAYELAKGSVSFDPAHDRHQHAQPDQPSEVLLEVHIPRGIGNVDEKWKQERDGFLVVKSRWQWCAPDFQKARTTWDPNGDDGQGCWAEDGKAGGADPVFGSRLPRPLRIGSLEDAAKTEELLLKLALSPLFTELEKARSNPESDLAKAIESVSSSMNALSEQHQEHFNGIAGKVSTGFKSIFPRLDVSLNVCAAPLVPKVDELIKNGSSLRISDGRADTDLVQQGTGARRALFWAMLQVHNELNRDKEVRSDYRKRVEKDINDLTKKVAKPPRGSNPEQLSQELAQARALLEAHDSGAPIPDSPEDPAFPGYLLLIDEPENALHPMAARAAQRHLYQLAKNPDWQVILTTHSPYFINPFEDHTTIVRLDRERDDDQSPVTPRTYRSDLIEFEGDDKQRLQALQHIDPSFSEVFFGSHPVLVEGDTEHAAFMASIIERNHALMDQVAIIRARGKAILVPLIKVLTHFKIDFSLVHDADSPQKSNGTRNGMWTENEKIKNAIRQARSEGLTVRHRVSVPDFERFLDGDEASKDKPLNAYLQITQDEGLATGVQDLLTALISSEQHSPFETVRDTSHYMQQLLEQVINWAEQHGKQEDPRFRRNAEPLNAEA</sequence>
<dbReference type="Pfam" id="PF13304">
    <property type="entry name" value="AAA_21"/>
    <property type="match status" value="1"/>
</dbReference>
<dbReference type="Pfam" id="PF20469">
    <property type="entry name" value="OLD-like_TOPRIM"/>
    <property type="match status" value="1"/>
</dbReference>
<accession>A0A9Q9JDM2</accession>
<feature type="compositionally biased region" description="Basic and acidic residues" evidence="1">
    <location>
        <begin position="638"/>
        <end position="650"/>
    </location>
</feature>
<organism evidence="3 4">
    <name type="scientific">Raoultella ornithinolytica</name>
    <name type="common">Klebsiella ornithinolytica</name>
    <dbReference type="NCBI Taxonomy" id="54291"/>
    <lineage>
        <taxon>Bacteria</taxon>
        <taxon>Pseudomonadati</taxon>
        <taxon>Pseudomonadota</taxon>
        <taxon>Gammaproteobacteria</taxon>
        <taxon>Enterobacterales</taxon>
        <taxon>Enterobacteriaceae</taxon>
        <taxon>Klebsiella/Raoultella group</taxon>
        <taxon>Raoultella</taxon>
    </lineage>
</organism>
<dbReference type="InterPro" id="IPR051396">
    <property type="entry name" value="Bact_Antivir_Def_Nuclease"/>
</dbReference>
<proteinExistence type="predicted"/>
<protein>
    <submittedName>
        <fullName evidence="3">AAA family ATPase</fullName>
    </submittedName>
</protein>
<evidence type="ECO:0000256" key="1">
    <source>
        <dbReference type="SAM" id="MobiDB-lite"/>
    </source>
</evidence>
<dbReference type="GO" id="GO:0016887">
    <property type="term" value="F:ATP hydrolysis activity"/>
    <property type="evidence" value="ECO:0007669"/>
    <property type="project" value="InterPro"/>
</dbReference>
<evidence type="ECO:0000313" key="3">
    <source>
        <dbReference type="EMBL" id="UXE38928.1"/>
    </source>
</evidence>
<dbReference type="Gene3D" id="3.40.50.300">
    <property type="entry name" value="P-loop containing nucleotide triphosphate hydrolases"/>
    <property type="match status" value="2"/>
</dbReference>
<dbReference type="InterPro" id="IPR003593">
    <property type="entry name" value="AAA+_ATPase"/>
</dbReference>
<feature type="domain" description="AAA+ ATPase" evidence="2">
    <location>
        <begin position="30"/>
        <end position="426"/>
    </location>
</feature>
<dbReference type="EMBL" id="CP104450">
    <property type="protein sequence ID" value="UXE38928.1"/>
    <property type="molecule type" value="Genomic_DNA"/>
</dbReference>
<gene>
    <name evidence="3" type="ORF">N2J37_03845</name>
</gene>
<name>A0A9Q9JDM2_RAOOR</name>
<reference evidence="3" key="1">
    <citation type="submission" date="2022-09" db="EMBL/GenBank/DDBJ databases">
        <title>Multidrug resistance Raoultella ornithinolytica Strain MQB_Silv_108.</title>
        <authorList>
            <person name="Quintela-Baluja M."/>
        </authorList>
    </citation>
    <scope>NUCLEOTIDE SEQUENCE</scope>
    <source>
        <strain evidence="3">MQB_Silv_108</strain>
    </source>
</reference>
<feature type="region of interest" description="Disordered" evidence="1">
    <location>
        <begin position="638"/>
        <end position="657"/>
    </location>
</feature>
<evidence type="ECO:0000259" key="2">
    <source>
        <dbReference type="SMART" id="SM00382"/>
    </source>
</evidence>
<dbReference type="PANTHER" id="PTHR43581:SF4">
    <property type="entry name" value="ATP_GTP PHOSPHATASE"/>
    <property type="match status" value="1"/>
</dbReference>
<dbReference type="InterPro" id="IPR003959">
    <property type="entry name" value="ATPase_AAA_core"/>
</dbReference>
<dbReference type="CDD" id="cd00267">
    <property type="entry name" value="ABC_ATPase"/>
    <property type="match status" value="1"/>
</dbReference>
<dbReference type="PANTHER" id="PTHR43581">
    <property type="entry name" value="ATP/GTP PHOSPHATASE"/>
    <property type="match status" value="1"/>
</dbReference>
<dbReference type="SUPFAM" id="SSF52540">
    <property type="entry name" value="P-loop containing nucleoside triphosphate hydrolases"/>
    <property type="match status" value="1"/>
</dbReference>
<dbReference type="RefSeq" id="WP_227503349.1">
    <property type="nucleotide sequence ID" value="NZ_CP104450.1"/>
</dbReference>